<accession>A0A1D2VLK3</accession>
<comment type="subcellular location">
    <subcellularLocation>
        <location evidence="1">Membrane</location>
        <topology evidence="1">Multi-pass membrane protein</topology>
    </subcellularLocation>
</comment>
<dbReference type="PANTHER" id="PTHR11360">
    <property type="entry name" value="MONOCARBOXYLATE TRANSPORTER"/>
    <property type="match status" value="1"/>
</dbReference>
<dbReference type="AlphaFoldDB" id="A0A1D2VLK3"/>
<dbReference type="RefSeq" id="XP_020048788.1">
    <property type="nucleotide sequence ID" value="XM_020192840.1"/>
</dbReference>
<feature type="transmembrane region" description="Helical" evidence="3">
    <location>
        <begin position="246"/>
        <end position="267"/>
    </location>
</feature>
<feature type="transmembrane region" description="Helical" evidence="3">
    <location>
        <begin position="339"/>
        <end position="358"/>
    </location>
</feature>
<feature type="transmembrane region" description="Helical" evidence="3">
    <location>
        <begin position="86"/>
        <end position="109"/>
    </location>
</feature>
<keyword evidence="3" id="KW-0472">Membrane</keyword>
<feature type="transmembrane region" description="Helical" evidence="3">
    <location>
        <begin position="370"/>
        <end position="391"/>
    </location>
</feature>
<name>A0A1D2VLK3_9ASCO</name>
<evidence type="ECO:0000256" key="2">
    <source>
        <dbReference type="ARBA" id="ARBA00006727"/>
    </source>
</evidence>
<feature type="transmembrane region" description="Helical" evidence="3">
    <location>
        <begin position="202"/>
        <end position="222"/>
    </location>
</feature>
<dbReference type="InterPro" id="IPR050327">
    <property type="entry name" value="Proton-linked_MCT"/>
</dbReference>
<gene>
    <name evidence="4" type="ORF">ASCRUDRAFT_74847</name>
</gene>
<evidence type="ECO:0000313" key="5">
    <source>
        <dbReference type="Proteomes" id="UP000095038"/>
    </source>
</evidence>
<feature type="transmembrane region" description="Helical" evidence="3">
    <location>
        <begin position="279"/>
        <end position="299"/>
    </location>
</feature>
<dbReference type="EMBL" id="KV454477">
    <property type="protein sequence ID" value="ODV62481.1"/>
    <property type="molecule type" value="Genomic_DNA"/>
</dbReference>
<dbReference type="GeneID" id="30966476"/>
<dbReference type="FunCoup" id="A0A1D2VLK3">
    <property type="interactions" value="143"/>
</dbReference>
<feature type="transmembrane region" description="Helical" evidence="3">
    <location>
        <begin position="306"/>
        <end position="327"/>
    </location>
</feature>
<dbReference type="InParanoid" id="A0A1D2VLK3"/>
<sequence length="474" mass="52102">MDSKSKISTVEEIIKEKTISNDLEKNSPITKPSFDIPDGGYGWVIVFALHSIFMVTWGANSGFAVYLAHYLNEDLFENATKIDYAWIGGLAFGLGLMIAPIITFLVGFFGFKQMMCVGATFEFAAMMLASFSVDLWQLYLTQGALQGLGLAFTFVPSIHLISQWFKKKRTLAMGLVSGGAGTGGILFALAMNEIMVSKNVQWALRSQAIICLVLTMISIVLLKDRSDKIHPEFKPIDSLILKNKGFWINFCWIFFVLLAFVIVQYSISDFTKSLGYSAHQGSVVAAIVSLGALVLRPIFGIASDRFGPATVTCLVYFTSSILCFAMWISCRNYATDLAFGFFIGGLMGFIWPALGSIIPRTVGLRKTGVCYGMHWIAIGILGIVSPVIGLVLRGPVNESNNYVNPTAYVNPAIFCGSMFFGASFFLFLLRAFLIARDSLSEKDADSDHSQELLIVVPWSLVLKSMFILNPSKKA</sequence>
<feature type="transmembrane region" description="Helical" evidence="3">
    <location>
        <begin position="170"/>
        <end position="190"/>
    </location>
</feature>
<keyword evidence="3" id="KW-1133">Transmembrane helix</keyword>
<dbReference type="GO" id="GO:0022857">
    <property type="term" value="F:transmembrane transporter activity"/>
    <property type="evidence" value="ECO:0007669"/>
    <property type="project" value="InterPro"/>
</dbReference>
<reference evidence="5" key="1">
    <citation type="submission" date="2016-05" db="EMBL/GenBank/DDBJ databases">
        <title>Comparative genomics of biotechnologically important yeasts.</title>
        <authorList>
            <consortium name="DOE Joint Genome Institute"/>
            <person name="Riley R."/>
            <person name="Haridas S."/>
            <person name="Wolfe K.H."/>
            <person name="Lopes M.R."/>
            <person name="Hittinger C.T."/>
            <person name="Goker M."/>
            <person name="Salamov A."/>
            <person name="Wisecaver J."/>
            <person name="Long T.M."/>
            <person name="Aerts A.L."/>
            <person name="Barry K."/>
            <person name="Choi C."/>
            <person name="Clum A."/>
            <person name="Coughlan A.Y."/>
            <person name="Deshpande S."/>
            <person name="Douglass A.P."/>
            <person name="Hanson S.J."/>
            <person name="Klenk H.-P."/>
            <person name="Labutti K."/>
            <person name="Lapidus A."/>
            <person name="Lindquist E."/>
            <person name="Lipzen A."/>
            <person name="Meier-Kolthoff J.P."/>
            <person name="Ohm R.A."/>
            <person name="Otillar R.P."/>
            <person name="Pangilinan J."/>
            <person name="Peng Y."/>
            <person name="Rokas A."/>
            <person name="Rosa C.A."/>
            <person name="Scheuner C."/>
            <person name="Sibirny A.A."/>
            <person name="Slot J.C."/>
            <person name="Stielow J.B."/>
            <person name="Sun H."/>
            <person name="Kurtzman C.P."/>
            <person name="Blackwell M."/>
            <person name="Grigoriev I.V."/>
            <person name="Jeffries T.W."/>
        </authorList>
    </citation>
    <scope>NUCLEOTIDE SEQUENCE [LARGE SCALE GENOMIC DNA]</scope>
    <source>
        <strain evidence="5">DSM 1968</strain>
    </source>
</reference>
<evidence type="ECO:0000256" key="1">
    <source>
        <dbReference type="ARBA" id="ARBA00004141"/>
    </source>
</evidence>
<dbReference type="Gene3D" id="1.20.1250.20">
    <property type="entry name" value="MFS general substrate transporter like domains"/>
    <property type="match status" value="2"/>
</dbReference>
<organism evidence="4 5">
    <name type="scientific">Ascoidea rubescens DSM 1968</name>
    <dbReference type="NCBI Taxonomy" id="1344418"/>
    <lineage>
        <taxon>Eukaryota</taxon>
        <taxon>Fungi</taxon>
        <taxon>Dikarya</taxon>
        <taxon>Ascomycota</taxon>
        <taxon>Saccharomycotina</taxon>
        <taxon>Saccharomycetes</taxon>
        <taxon>Ascoideaceae</taxon>
        <taxon>Ascoidea</taxon>
    </lineage>
</organism>
<evidence type="ECO:0000256" key="3">
    <source>
        <dbReference type="SAM" id="Phobius"/>
    </source>
</evidence>
<proteinExistence type="inferred from homology"/>
<feature type="transmembrane region" description="Helical" evidence="3">
    <location>
        <begin position="41"/>
        <end position="66"/>
    </location>
</feature>
<dbReference type="Pfam" id="PF07690">
    <property type="entry name" value="MFS_1"/>
    <property type="match status" value="1"/>
</dbReference>
<feature type="transmembrane region" description="Helical" evidence="3">
    <location>
        <begin position="411"/>
        <end position="433"/>
    </location>
</feature>
<dbReference type="InterPro" id="IPR011701">
    <property type="entry name" value="MFS"/>
</dbReference>
<dbReference type="OrthoDB" id="6499973at2759"/>
<evidence type="ECO:0000313" key="4">
    <source>
        <dbReference type="EMBL" id="ODV62481.1"/>
    </source>
</evidence>
<protein>
    <submittedName>
        <fullName evidence="4">MFS general substrate transporter</fullName>
    </submittedName>
</protein>
<dbReference type="PANTHER" id="PTHR11360:SF315">
    <property type="entry name" value="TRANSPORTER MCH2-RELATED"/>
    <property type="match status" value="1"/>
</dbReference>
<feature type="transmembrane region" description="Helical" evidence="3">
    <location>
        <begin position="139"/>
        <end position="158"/>
    </location>
</feature>
<keyword evidence="3" id="KW-0812">Transmembrane</keyword>
<comment type="similarity">
    <text evidence="2">Belongs to the major facilitator superfamily. Monocarboxylate porter (TC 2.A.1.13) family.</text>
</comment>
<dbReference type="GO" id="GO:0016020">
    <property type="term" value="C:membrane"/>
    <property type="evidence" value="ECO:0007669"/>
    <property type="project" value="UniProtKB-SubCell"/>
</dbReference>
<dbReference type="InterPro" id="IPR036259">
    <property type="entry name" value="MFS_trans_sf"/>
</dbReference>
<dbReference type="Proteomes" id="UP000095038">
    <property type="component" value="Unassembled WGS sequence"/>
</dbReference>
<keyword evidence="5" id="KW-1185">Reference proteome</keyword>
<dbReference type="SUPFAM" id="SSF103473">
    <property type="entry name" value="MFS general substrate transporter"/>
    <property type="match status" value="1"/>
</dbReference>